<dbReference type="PANTHER" id="PTHR37013:SF4">
    <property type="entry name" value="INTEGRAL MEMBRANE PROTEIN"/>
    <property type="match status" value="1"/>
</dbReference>
<keyword evidence="1" id="KW-1133">Transmembrane helix</keyword>
<dbReference type="Proteomes" id="UP000244855">
    <property type="component" value="Unassembled WGS sequence"/>
</dbReference>
<feature type="transmembrane region" description="Helical" evidence="1">
    <location>
        <begin position="195"/>
        <end position="219"/>
    </location>
</feature>
<gene>
    <name evidence="3" type="ORF">DM02DRAFT_639173</name>
</gene>
<evidence type="ECO:0000256" key="1">
    <source>
        <dbReference type="SAM" id="Phobius"/>
    </source>
</evidence>
<name>A0A2V1E614_9PLEO</name>
<proteinExistence type="predicted"/>
<evidence type="ECO:0000313" key="3">
    <source>
        <dbReference type="EMBL" id="PVI05786.1"/>
    </source>
</evidence>
<reference evidence="3 4" key="1">
    <citation type="journal article" date="2018" name="Sci. Rep.">
        <title>Comparative genomics provides insights into the lifestyle and reveals functional heterogeneity of dark septate endophytic fungi.</title>
        <authorList>
            <person name="Knapp D.G."/>
            <person name="Nemeth J.B."/>
            <person name="Barry K."/>
            <person name="Hainaut M."/>
            <person name="Henrissat B."/>
            <person name="Johnson J."/>
            <person name="Kuo A."/>
            <person name="Lim J.H.P."/>
            <person name="Lipzen A."/>
            <person name="Nolan M."/>
            <person name="Ohm R.A."/>
            <person name="Tamas L."/>
            <person name="Grigoriev I.V."/>
            <person name="Spatafora J.W."/>
            <person name="Nagy L.G."/>
            <person name="Kovacs G.M."/>
        </authorList>
    </citation>
    <scope>NUCLEOTIDE SEQUENCE [LARGE SCALE GENOMIC DNA]</scope>
    <source>
        <strain evidence="3 4">DSE2036</strain>
    </source>
</reference>
<feature type="domain" description="DUF7703" evidence="2">
    <location>
        <begin position="10"/>
        <end position="245"/>
    </location>
</feature>
<evidence type="ECO:0000313" key="4">
    <source>
        <dbReference type="Proteomes" id="UP000244855"/>
    </source>
</evidence>
<keyword evidence="1" id="KW-0812">Transmembrane</keyword>
<evidence type="ECO:0000259" key="2">
    <source>
        <dbReference type="Pfam" id="PF24802"/>
    </source>
</evidence>
<dbReference type="Pfam" id="PF24802">
    <property type="entry name" value="DUF7703"/>
    <property type="match status" value="1"/>
</dbReference>
<dbReference type="AlphaFoldDB" id="A0A2V1E614"/>
<dbReference type="InterPro" id="IPR056120">
    <property type="entry name" value="DUF7703"/>
</dbReference>
<feature type="transmembrane region" description="Helical" evidence="1">
    <location>
        <begin position="110"/>
        <end position="130"/>
    </location>
</feature>
<sequence>MAALKDDLPTAMIAAAFAGISWYIGVELNVRLYMSRLRRSGLYFASVLLCSWGVLSQPVLILLVNFGIWKPSPGSITAIYLSWWILVVPQSFVLYSRLHLFIPDARLRWILYLIVFNAIVFSIPTVVVGVLAQSVLASKLTKPNLALDKAQLAVFFTQETFLSLLYIRETRVHLKRVAPLHDNESAHRRVMHHLILINIFIICLDISLIGVCYSSLFYVQGHYKPCVYAIKLRLEFTILNDLRTTLQASLESARA</sequence>
<dbReference type="OrthoDB" id="405906at2759"/>
<feature type="transmembrane region" description="Helical" evidence="1">
    <location>
        <begin position="12"/>
        <end position="30"/>
    </location>
</feature>
<feature type="transmembrane region" description="Helical" evidence="1">
    <location>
        <begin position="78"/>
        <end position="98"/>
    </location>
</feature>
<feature type="transmembrane region" description="Helical" evidence="1">
    <location>
        <begin position="42"/>
        <end position="66"/>
    </location>
</feature>
<dbReference type="PANTHER" id="PTHR37013">
    <property type="entry name" value="INTEGRAL MEMBRANE PROTEIN (AFU_ORTHOLOGUE AFUA_1G05950)-RELATED"/>
    <property type="match status" value="1"/>
</dbReference>
<keyword evidence="1" id="KW-0472">Membrane</keyword>
<keyword evidence="4" id="KW-1185">Reference proteome</keyword>
<protein>
    <recommendedName>
        <fullName evidence="2">DUF7703 domain-containing protein</fullName>
    </recommendedName>
</protein>
<accession>A0A2V1E614</accession>
<organism evidence="3 4">
    <name type="scientific">Periconia macrospinosa</name>
    <dbReference type="NCBI Taxonomy" id="97972"/>
    <lineage>
        <taxon>Eukaryota</taxon>
        <taxon>Fungi</taxon>
        <taxon>Dikarya</taxon>
        <taxon>Ascomycota</taxon>
        <taxon>Pezizomycotina</taxon>
        <taxon>Dothideomycetes</taxon>
        <taxon>Pleosporomycetidae</taxon>
        <taxon>Pleosporales</taxon>
        <taxon>Massarineae</taxon>
        <taxon>Periconiaceae</taxon>
        <taxon>Periconia</taxon>
    </lineage>
</organism>
<dbReference type="EMBL" id="KZ805312">
    <property type="protein sequence ID" value="PVI05786.1"/>
    <property type="molecule type" value="Genomic_DNA"/>
</dbReference>